<dbReference type="eggNOG" id="ENOG502SQ5E">
    <property type="taxonomic scope" value="Eukaryota"/>
</dbReference>
<evidence type="ECO:0000256" key="1">
    <source>
        <dbReference type="SAM" id="MobiDB-lite"/>
    </source>
</evidence>
<dbReference type="InParanoid" id="A8NDP8"/>
<dbReference type="HOGENOM" id="CLU_918477_0_0_1"/>
<protein>
    <submittedName>
        <fullName evidence="2">Uncharacterized protein</fullName>
    </submittedName>
</protein>
<dbReference type="GO" id="GO:0016788">
    <property type="term" value="F:hydrolase activity, acting on ester bonds"/>
    <property type="evidence" value="ECO:0007669"/>
    <property type="project" value="InterPro"/>
</dbReference>
<feature type="region of interest" description="Disordered" evidence="1">
    <location>
        <begin position="240"/>
        <end position="283"/>
    </location>
</feature>
<gene>
    <name evidence="2" type="ORF">CC1G_10674</name>
</gene>
<reference evidence="2 3" key="1">
    <citation type="journal article" date="2010" name="Proc. Natl. Acad. Sci. U.S.A.">
        <title>Insights into evolution of multicellular fungi from the assembled chromosomes of the mushroom Coprinopsis cinerea (Coprinus cinereus).</title>
        <authorList>
            <person name="Stajich J.E."/>
            <person name="Wilke S.K."/>
            <person name="Ahren D."/>
            <person name="Au C.H."/>
            <person name="Birren B.W."/>
            <person name="Borodovsky M."/>
            <person name="Burns C."/>
            <person name="Canback B."/>
            <person name="Casselton L.A."/>
            <person name="Cheng C.K."/>
            <person name="Deng J."/>
            <person name="Dietrich F.S."/>
            <person name="Fargo D.C."/>
            <person name="Farman M.L."/>
            <person name="Gathman A.C."/>
            <person name="Goldberg J."/>
            <person name="Guigo R."/>
            <person name="Hoegger P.J."/>
            <person name="Hooker J.B."/>
            <person name="Huggins A."/>
            <person name="James T.Y."/>
            <person name="Kamada T."/>
            <person name="Kilaru S."/>
            <person name="Kodira C."/>
            <person name="Kues U."/>
            <person name="Kupfer D."/>
            <person name="Kwan H.S."/>
            <person name="Lomsadze A."/>
            <person name="Li W."/>
            <person name="Lilly W.W."/>
            <person name="Ma L.J."/>
            <person name="Mackey A.J."/>
            <person name="Manning G."/>
            <person name="Martin F."/>
            <person name="Muraguchi H."/>
            <person name="Natvig D.O."/>
            <person name="Palmerini H."/>
            <person name="Ramesh M.A."/>
            <person name="Rehmeyer C.J."/>
            <person name="Roe B.A."/>
            <person name="Shenoy N."/>
            <person name="Stanke M."/>
            <person name="Ter-Hovhannisyan V."/>
            <person name="Tunlid A."/>
            <person name="Velagapudi R."/>
            <person name="Vision T.J."/>
            <person name="Zeng Q."/>
            <person name="Zolan M.E."/>
            <person name="Pukkila P.J."/>
        </authorList>
    </citation>
    <scope>NUCLEOTIDE SEQUENCE [LARGE SCALE GENOMIC DNA]</scope>
    <source>
        <strain evidence="3">Okayama-7 / 130 / ATCC MYA-4618 / FGSC 9003</strain>
    </source>
</reference>
<dbReference type="Gene3D" id="3.40.50.1110">
    <property type="entry name" value="SGNH hydrolase"/>
    <property type="match status" value="1"/>
</dbReference>
<keyword evidence="3" id="KW-1185">Reference proteome</keyword>
<feature type="compositionally biased region" description="Basic and acidic residues" evidence="1">
    <location>
        <begin position="273"/>
        <end position="283"/>
    </location>
</feature>
<dbReference type="Pfam" id="PF00657">
    <property type="entry name" value="Lipase_GDSL"/>
    <property type="match status" value="1"/>
</dbReference>
<dbReference type="KEGG" id="cci:CC1G_10674"/>
<dbReference type="Proteomes" id="UP000001861">
    <property type="component" value="Unassembled WGS sequence"/>
</dbReference>
<accession>A8NDP8</accession>
<dbReference type="RefSeq" id="XP_001832825.2">
    <property type="nucleotide sequence ID" value="XM_001832773.2"/>
</dbReference>
<feature type="compositionally biased region" description="Acidic residues" evidence="1">
    <location>
        <begin position="245"/>
        <end position="266"/>
    </location>
</feature>
<evidence type="ECO:0000313" key="3">
    <source>
        <dbReference type="Proteomes" id="UP000001861"/>
    </source>
</evidence>
<sequence>MENEKPCSRVRPRSPSDEDNESRDPKIPRLTPKRDPALLYYRQSALCEEPLCIDAVKKIMVLGDSYSANTRDSWVGFLVERIPSASRPSVDNFARPGATAEHDLDTQVKRLFGKTPSASSVDGESLIVAWFGINDCGTTDDADDLEQIVERIFDALHDLYVKWKGKNFLLIDVPPMHRSPGGVDVGMDDERYIAWNEAFLSQAKEFAETAANASTYVVSAYRIIGDILDNPEAHGLLQDTIESLSEYDSDASEEEEKSEDEGDDESNPGSSAGRKEKDGKVAM</sequence>
<dbReference type="InterPro" id="IPR036514">
    <property type="entry name" value="SGNH_hydro_sf"/>
</dbReference>
<feature type="region of interest" description="Disordered" evidence="1">
    <location>
        <begin position="1"/>
        <end position="31"/>
    </location>
</feature>
<dbReference type="SUPFAM" id="SSF52266">
    <property type="entry name" value="SGNH hydrolase"/>
    <property type="match status" value="1"/>
</dbReference>
<dbReference type="OrthoDB" id="1600564at2759"/>
<evidence type="ECO:0000313" key="2">
    <source>
        <dbReference type="EMBL" id="EAU88978.2"/>
    </source>
</evidence>
<dbReference type="GeneID" id="6009315"/>
<dbReference type="EMBL" id="AACS02000002">
    <property type="protein sequence ID" value="EAU88978.2"/>
    <property type="molecule type" value="Genomic_DNA"/>
</dbReference>
<comment type="caution">
    <text evidence="2">The sequence shown here is derived from an EMBL/GenBank/DDBJ whole genome shotgun (WGS) entry which is preliminary data.</text>
</comment>
<dbReference type="InterPro" id="IPR001087">
    <property type="entry name" value="GDSL"/>
</dbReference>
<proteinExistence type="predicted"/>
<organism evidence="2 3">
    <name type="scientific">Coprinopsis cinerea (strain Okayama-7 / 130 / ATCC MYA-4618 / FGSC 9003)</name>
    <name type="common">Inky cap fungus</name>
    <name type="synonym">Hormographiella aspergillata</name>
    <dbReference type="NCBI Taxonomy" id="240176"/>
    <lineage>
        <taxon>Eukaryota</taxon>
        <taxon>Fungi</taxon>
        <taxon>Dikarya</taxon>
        <taxon>Basidiomycota</taxon>
        <taxon>Agaricomycotina</taxon>
        <taxon>Agaricomycetes</taxon>
        <taxon>Agaricomycetidae</taxon>
        <taxon>Agaricales</taxon>
        <taxon>Agaricineae</taxon>
        <taxon>Psathyrellaceae</taxon>
        <taxon>Coprinopsis</taxon>
    </lineage>
</organism>
<dbReference type="OMA" id="WRTQDSF"/>
<dbReference type="VEuPathDB" id="FungiDB:CC1G_10674"/>
<name>A8NDP8_COPC7</name>
<dbReference type="AlphaFoldDB" id="A8NDP8"/>
<feature type="compositionally biased region" description="Basic and acidic residues" evidence="1">
    <location>
        <begin position="22"/>
        <end position="31"/>
    </location>
</feature>